<dbReference type="PANTHER" id="PTHR11850">
    <property type="entry name" value="HOMEOBOX PROTEIN TRANSCRIPTION FACTORS"/>
    <property type="match status" value="1"/>
</dbReference>
<feature type="compositionally biased region" description="Polar residues" evidence="6">
    <location>
        <begin position="445"/>
        <end position="461"/>
    </location>
</feature>
<dbReference type="SUPFAM" id="SSF46689">
    <property type="entry name" value="Homeodomain-like"/>
    <property type="match status" value="1"/>
</dbReference>
<evidence type="ECO:0000313" key="8">
    <source>
        <dbReference type="EMBL" id="KIK03313.1"/>
    </source>
</evidence>
<comment type="similarity">
    <text evidence="1">Belongs to the TALE/M-ATYP homeobox family.</text>
</comment>
<dbReference type="GO" id="GO:0006355">
    <property type="term" value="P:regulation of DNA-templated transcription"/>
    <property type="evidence" value="ECO:0007669"/>
    <property type="project" value="InterPro"/>
</dbReference>
<evidence type="ECO:0000256" key="5">
    <source>
        <dbReference type="PROSITE-ProRule" id="PRU00108"/>
    </source>
</evidence>
<feature type="compositionally biased region" description="Low complexity" evidence="6">
    <location>
        <begin position="230"/>
        <end position="249"/>
    </location>
</feature>
<dbReference type="InterPro" id="IPR009057">
    <property type="entry name" value="Homeodomain-like_sf"/>
</dbReference>
<keyword evidence="2 5" id="KW-0238">DNA-binding</keyword>
<evidence type="ECO:0000256" key="4">
    <source>
        <dbReference type="ARBA" id="ARBA00023242"/>
    </source>
</evidence>
<feature type="DNA-binding region" description="Homeobox" evidence="5">
    <location>
        <begin position="377"/>
        <end position="439"/>
    </location>
</feature>
<dbReference type="EMBL" id="KN838581">
    <property type="protein sequence ID" value="KIK03313.1"/>
    <property type="molecule type" value="Genomic_DNA"/>
</dbReference>
<dbReference type="InterPro" id="IPR050224">
    <property type="entry name" value="TALE_homeobox"/>
</dbReference>
<dbReference type="GO" id="GO:0003677">
    <property type="term" value="F:DNA binding"/>
    <property type="evidence" value="ECO:0007669"/>
    <property type="project" value="UniProtKB-UniRule"/>
</dbReference>
<feature type="compositionally biased region" description="Polar residues" evidence="6">
    <location>
        <begin position="297"/>
        <end position="307"/>
    </location>
</feature>
<feature type="compositionally biased region" description="Pro residues" evidence="6">
    <location>
        <begin position="541"/>
        <end position="550"/>
    </location>
</feature>
<dbReference type="GO" id="GO:0005634">
    <property type="term" value="C:nucleus"/>
    <property type="evidence" value="ECO:0007669"/>
    <property type="project" value="UniProtKB-SubCell"/>
</dbReference>
<reference evidence="9" key="2">
    <citation type="submission" date="2015-01" db="EMBL/GenBank/DDBJ databases">
        <title>Evolutionary Origins and Diversification of the Mycorrhizal Mutualists.</title>
        <authorList>
            <consortium name="DOE Joint Genome Institute"/>
            <consortium name="Mycorrhizal Genomics Consortium"/>
            <person name="Kohler A."/>
            <person name="Kuo A."/>
            <person name="Nagy L.G."/>
            <person name="Floudas D."/>
            <person name="Copeland A."/>
            <person name="Barry K.W."/>
            <person name="Cichocki N."/>
            <person name="Veneault-Fourrey C."/>
            <person name="LaButti K."/>
            <person name="Lindquist E.A."/>
            <person name="Lipzen A."/>
            <person name="Lundell T."/>
            <person name="Morin E."/>
            <person name="Murat C."/>
            <person name="Riley R."/>
            <person name="Ohm R."/>
            <person name="Sun H."/>
            <person name="Tunlid A."/>
            <person name="Henrissat B."/>
            <person name="Grigoriev I.V."/>
            <person name="Hibbett D.S."/>
            <person name="Martin F."/>
        </authorList>
    </citation>
    <scope>NUCLEOTIDE SEQUENCE [LARGE SCALE GENOMIC DNA]</scope>
    <source>
        <strain evidence="9">LaAM-08-1</strain>
    </source>
</reference>
<feature type="region of interest" description="Disordered" evidence="6">
    <location>
        <begin position="40"/>
        <end position="132"/>
    </location>
</feature>
<dbReference type="Proteomes" id="UP000054477">
    <property type="component" value="Unassembled WGS sequence"/>
</dbReference>
<feature type="region of interest" description="Disordered" evidence="6">
    <location>
        <begin position="489"/>
        <end position="612"/>
    </location>
</feature>
<accession>A0A0C9Y5H7</accession>
<evidence type="ECO:0000256" key="3">
    <source>
        <dbReference type="ARBA" id="ARBA00023155"/>
    </source>
</evidence>
<dbReference type="AlphaFoldDB" id="A0A0C9Y5H7"/>
<feature type="domain" description="Homeobox" evidence="7">
    <location>
        <begin position="375"/>
        <end position="438"/>
    </location>
</feature>
<dbReference type="HOGENOM" id="CLU_017162_0_0_1"/>
<feature type="compositionally biased region" description="Polar residues" evidence="6">
    <location>
        <begin position="173"/>
        <end position="196"/>
    </location>
</feature>
<dbReference type="Pfam" id="PF05920">
    <property type="entry name" value="Homeobox_KN"/>
    <property type="match status" value="1"/>
</dbReference>
<gene>
    <name evidence="8" type="ORF">K443DRAFT_676794</name>
</gene>
<dbReference type="OrthoDB" id="10056939at2759"/>
<feature type="compositionally biased region" description="Low complexity" evidence="6">
    <location>
        <begin position="551"/>
        <end position="591"/>
    </location>
</feature>
<dbReference type="PROSITE" id="PS50071">
    <property type="entry name" value="HOMEOBOX_2"/>
    <property type="match status" value="1"/>
</dbReference>
<reference evidence="8 9" key="1">
    <citation type="submission" date="2014-04" db="EMBL/GenBank/DDBJ databases">
        <authorList>
            <consortium name="DOE Joint Genome Institute"/>
            <person name="Kuo A."/>
            <person name="Kohler A."/>
            <person name="Nagy L.G."/>
            <person name="Floudas D."/>
            <person name="Copeland A."/>
            <person name="Barry K.W."/>
            <person name="Cichocki N."/>
            <person name="Veneault-Fourrey C."/>
            <person name="LaButti K."/>
            <person name="Lindquist E.A."/>
            <person name="Lipzen A."/>
            <person name="Lundell T."/>
            <person name="Morin E."/>
            <person name="Murat C."/>
            <person name="Sun H."/>
            <person name="Tunlid A."/>
            <person name="Henrissat B."/>
            <person name="Grigoriev I.V."/>
            <person name="Hibbett D.S."/>
            <person name="Martin F."/>
            <person name="Nordberg H.P."/>
            <person name="Cantor M.N."/>
            <person name="Hua S.X."/>
        </authorList>
    </citation>
    <scope>NUCLEOTIDE SEQUENCE [LARGE SCALE GENOMIC DNA]</scope>
    <source>
        <strain evidence="8 9">LaAM-08-1</strain>
    </source>
</reference>
<evidence type="ECO:0000313" key="9">
    <source>
        <dbReference type="Proteomes" id="UP000054477"/>
    </source>
</evidence>
<feature type="compositionally biased region" description="Low complexity" evidence="6">
    <location>
        <begin position="65"/>
        <end position="77"/>
    </location>
</feature>
<keyword evidence="9" id="KW-1185">Reference proteome</keyword>
<organism evidence="8 9">
    <name type="scientific">Laccaria amethystina LaAM-08-1</name>
    <dbReference type="NCBI Taxonomy" id="1095629"/>
    <lineage>
        <taxon>Eukaryota</taxon>
        <taxon>Fungi</taxon>
        <taxon>Dikarya</taxon>
        <taxon>Basidiomycota</taxon>
        <taxon>Agaricomycotina</taxon>
        <taxon>Agaricomycetes</taxon>
        <taxon>Agaricomycetidae</taxon>
        <taxon>Agaricales</taxon>
        <taxon>Agaricineae</taxon>
        <taxon>Hydnangiaceae</taxon>
        <taxon>Laccaria</taxon>
    </lineage>
</organism>
<protein>
    <recommendedName>
        <fullName evidence="7">Homeobox domain-containing protein</fullName>
    </recommendedName>
</protein>
<evidence type="ECO:0000259" key="7">
    <source>
        <dbReference type="PROSITE" id="PS50071"/>
    </source>
</evidence>
<evidence type="ECO:0000256" key="1">
    <source>
        <dbReference type="ARBA" id="ARBA00005800"/>
    </source>
</evidence>
<feature type="region of interest" description="Disordered" evidence="6">
    <location>
        <begin position="441"/>
        <end position="475"/>
    </location>
</feature>
<feature type="compositionally biased region" description="Polar residues" evidence="6">
    <location>
        <begin position="258"/>
        <end position="286"/>
    </location>
</feature>
<feature type="compositionally biased region" description="Polar residues" evidence="6">
    <location>
        <begin position="338"/>
        <end position="361"/>
    </location>
</feature>
<evidence type="ECO:0000256" key="6">
    <source>
        <dbReference type="SAM" id="MobiDB-lite"/>
    </source>
</evidence>
<dbReference type="STRING" id="1095629.A0A0C9Y5H7"/>
<keyword evidence="4 5" id="KW-0539">Nucleus</keyword>
<proteinExistence type="inferred from homology"/>
<comment type="subcellular location">
    <subcellularLocation>
        <location evidence="5">Nucleus</location>
    </subcellularLocation>
</comment>
<name>A0A0C9Y5H7_9AGAR</name>
<dbReference type="Gene3D" id="1.10.10.60">
    <property type="entry name" value="Homeodomain-like"/>
    <property type="match status" value="1"/>
</dbReference>
<evidence type="ECO:0000256" key="2">
    <source>
        <dbReference type="ARBA" id="ARBA00023125"/>
    </source>
</evidence>
<feature type="region of interest" description="Disordered" evidence="6">
    <location>
        <begin position="225"/>
        <end position="386"/>
    </location>
</feature>
<dbReference type="InterPro" id="IPR008422">
    <property type="entry name" value="KN_HD"/>
</dbReference>
<sequence>MPTEHAARDNDQLNSYNVAKLQFALGTNPKCDADAVPFLHELSSSPSPAVIPTDTALDYDARRMSSSATSTADTDSSVPSRGEKRSLTPADSPASKRPRSDHNNWEIDSSSSRSTTGVSDKPSTDAGIDQSKVQLPSIFTTFEDSYKGDSRRASLPITHLESRVRHAPYPPTSLRQAYPPSNQSTLTSYTFPSNNEDAVEKNSGRPRLSTDLNFGLTNSYESAYPHSGLSNGTTPSSTTFSPSTFNSPSDYHRPTALSPYSETESWNSSPPSGIVRPSSTPGQLSSAPIKYDDSLRHSSFSAPTSHAQMYGSARISGQHDRRSKGDSWSFPSPDFVLPSSNPQYSPSMTPSAPSIAVSNSPSRPPQPVTSPSLVDRPQRKRGKLPKETTDYLKAWLHRHSDHPYPSEDEKKQLCHATGLSMSQVSNWMINARRRILAPAHRAASGPTTTAPFPPSSRSASLSGLLDPISRRSSMPTTDTLQLYHPMTLQSMPSSHHSSLDYGSRHGRSSHHLSGGMEYSSNRHLGVYNSGTHTSGPAQPHYIPPDVPLSAPPSLSNNPFSSHHSQTSSQQNIYPSLQPSPRLSSSSHQSQQYYNEDQPHTGSAPGSGYATPQ</sequence>
<dbReference type="InterPro" id="IPR001356">
    <property type="entry name" value="HD"/>
</dbReference>
<keyword evidence="3 5" id="KW-0371">Homeobox</keyword>
<dbReference type="CDD" id="cd00086">
    <property type="entry name" value="homeodomain"/>
    <property type="match status" value="1"/>
</dbReference>
<dbReference type="SMART" id="SM00389">
    <property type="entry name" value="HOX"/>
    <property type="match status" value="1"/>
</dbReference>
<feature type="region of interest" description="Disordered" evidence="6">
    <location>
        <begin position="146"/>
        <end position="213"/>
    </location>
</feature>
<feature type="compositionally biased region" description="Polar residues" evidence="6">
    <location>
        <begin position="518"/>
        <end position="536"/>
    </location>
</feature>